<sequence length="182" mass="20030">MQASALRTLTFTSLFVWLPFPLCPALLCSALLYAALRCSTLRCSLLRYYYWTCGIDFASNSPPCRLSNTIGRPLPRCSEVWYAVRGAWCPAPVWVEAAHGPFVLFLISLFVPEHVHVHVHLHGAQRVARGGGHSRKRRLGRLSFGAGFISGRNCPCPSLTRIGGASARKVRECGQPSCKSCP</sequence>
<protein>
    <submittedName>
        <fullName evidence="2">Uncharacterized protein</fullName>
    </submittedName>
</protein>
<dbReference type="GeneID" id="36596751"/>
<organism evidence="2 3">
    <name type="scientific">Hyaloscypha bicolor E</name>
    <dbReference type="NCBI Taxonomy" id="1095630"/>
    <lineage>
        <taxon>Eukaryota</taxon>
        <taxon>Fungi</taxon>
        <taxon>Dikarya</taxon>
        <taxon>Ascomycota</taxon>
        <taxon>Pezizomycotina</taxon>
        <taxon>Leotiomycetes</taxon>
        <taxon>Helotiales</taxon>
        <taxon>Hyaloscyphaceae</taxon>
        <taxon>Hyaloscypha</taxon>
        <taxon>Hyaloscypha bicolor</taxon>
    </lineage>
</organism>
<dbReference type="Proteomes" id="UP000235371">
    <property type="component" value="Unassembled WGS sequence"/>
</dbReference>
<keyword evidence="1" id="KW-0472">Membrane</keyword>
<name>A0A2J6TVW5_9HELO</name>
<proteinExistence type="predicted"/>
<evidence type="ECO:0000313" key="3">
    <source>
        <dbReference type="Proteomes" id="UP000235371"/>
    </source>
</evidence>
<feature type="transmembrane region" description="Helical" evidence="1">
    <location>
        <begin position="14"/>
        <end position="36"/>
    </location>
</feature>
<dbReference type="EMBL" id="KZ613740">
    <property type="protein sequence ID" value="PMD67163.1"/>
    <property type="molecule type" value="Genomic_DNA"/>
</dbReference>
<dbReference type="InParanoid" id="A0A2J6TVW5"/>
<dbReference type="AlphaFoldDB" id="A0A2J6TVW5"/>
<reference evidence="2 3" key="1">
    <citation type="submission" date="2016-04" db="EMBL/GenBank/DDBJ databases">
        <title>A degradative enzymes factory behind the ericoid mycorrhizal symbiosis.</title>
        <authorList>
            <consortium name="DOE Joint Genome Institute"/>
            <person name="Martino E."/>
            <person name="Morin E."/>
            <person name="Grelet G."/>
            <person name="Kuo A."/>
            <person name="Kohler A."/>
            <person name="Daghino S."/>
            <person name="Barry K."/>
            <person name="Choi C."/>
            <person name="Cichocki N."/>
            <person name="Clum A."/>
            <person name="Copeland A."/>
            <person name="Hainaut M."/>
            <person name="Haridas S."/>
            <person name="Labutti K."/>
            <person name="Lindquist E."/>
            <person name="Lipzen A."/>
            <person name="Khouja H.-R."/>
            <person name="Murat C."/>
            <person name="Ohm R."/>
            <person name="Olson A."/>
            <person name="Spatafora J."/>
            <person name="Veneault-Fourrey C."/>
            <person name="Henrissat B."/>
            <person name="Grigoriev I."/>
            <person name="Martin F."/>
            <person name="Perotto S."/>
        </authorList>
    </citation>
    <scope>NUCLEOTIDE SEQUENCE [LARGE SCALE GENOMIC DNA]</scope>
    <source>
        <strain evidence="2 3">E</strain>
    </source>
</reference>
<keyword evidence="1" id="KW-0812">Transmembrane</keyword>
<keyword evidence="1" id="KW-1133">Transmembrane helix</keyword>
<evidence type="ECO:0000313" key="2">
    <source>
        <dbReference type="EMBL" id="PMD67163.1"/>
    </source>
</evidence>
<accession>A0A2J6TVW5</accession>
<keyword evidence="3" id="KW-1185">Reference proteome</keyword>
<gene>
    <name evidence="2" type="ORF">K444DRAFT_7391</name>
</gene>
<dbReference type="RefSeq" id="XP_024744067.1">
    <property type="nucleotide sequence ID" value="XM_024888675.1"/>
</dbReference>
<evidence type="ECO:0000256" key="1">
    <source>
        <dbReference type="SAM" id="Phobius"/>
    </source>
</evidence>